<dbReference type="Proteomes" id="UP000265926">
    <property type="component" value="Unassembled WGS sequence"/>
</dbReference>
<name>A0A399SVH8_9BACT</name>
<dbReference type="InterPro" id="IPR012341">
    <property type="entry name" value="6hp_glycosidase-like_sf"/>
</dbReference>
<dbReference type="Gene3D" id="2.60.120.260">
    <property type="entry name" value="Galactose-binding domain-like"/>
    <property type="match status" value="3"/>
</dbReference>
<dbReference type="InterPro" id="IPR000421">
    <property type="entry name" value="FA58C"/>
</dbReference>
<reference evidence="5 6" key="1">
    <citation type="submission" date="2018-08" db="EMBL/GenBank/DDBJ databases">
        <title>Pallidiluteibacterium maritimus gen. nov., sp. nov., isolated from coastal sediment.</title>
        <authorList>
            <person name="Zhou L.Y."/>
        </authorList>
    </citation>
    <scope>NUCLEOTIDE SEQUENCE [LARGE SCALE GENOMIC DNA]</scope>
    <source>
        <strain evidence="5 6">XSD2</strain>
    </source>
</reference>
<dbReference type="PIRSF" id="PIRSF010631">
    <property type="entry name" value="A-rhamnsds"/>
    <property type="match status" value="1"/>
</dbReference>
<evidence type="ECO:0000259" key="4">
    <source>
        <dbReference type="PROSITE" id="PS50022"/>
    </source>
</evidence>
<dbReference type="Pfam" id="PF00754">
    <property type="entry name" value="F5_F8_type_C"/>
    <property type="match status" value="1"/>
</dbReference>
<keyword evidence="3" id="KW-0378">Hydrolase</keyword>
<accession>A0A399SVH8</accession>
<dbReference type="InterPro" id="IPR016007">
    <property type="entry name" value="Alpha_rhamnosid"/>
</dbReference>
<dbReference type="Gene3D" id="2.60.40.10">
    <property type="entry name" value="Immunoglobulins"/>
    <property type="match status" value="1"/>
</dbReference>
<dbReference type="Pfam" id="PF25788">
    <property type="entry name" value="Ig_Rha78A_N"/>
    <property type="match status" value="1"/>
</dbReference>
<keyword evidence="6" id="KW-1185">Reference proteome</keyword>
<dbReference type="GO" id="GO:0030596">
    <property type="term" value="F:alpha-L-rhamnosidase activity"/>
    <property type="evidence" value="ECO:0007669"/>
    <property type="project" value="UniProtKB-EC"/>
</dbReference>
<dbReference type="Pfam" id="PF17390">
    <property type="entry name" value="Bac_rhamnosid_C"/>
    <property type="match status" value="1"/>
</dbReference>
<dbReference type="InterPro" id="IPR035396">
    <property type="entry name" value="Bac_rhamnosid6H"/>
</dbReference>
<dbReference type="Pfam" id="PF08531">
    <property type="entry name" value="Bac_rhamnosid_N"/>
    <property type="match status" value="1"/>
</dbReference>
<dbReference type="PANTHER" id="PTHR33307:SF6">
    <property type="entry name" value="ALPHA-RHAMNOSIDASE (EUROFUNG)-RELATED"/>
    <property type="match status" value="1"/>
</dbReference>
<comment type="caution">
    <text evidence="5">The sequence shown here is derived from an EMBL/GenBank/DDBJ whole genome shotgun (WGS) entry which is preliminary data.</text>
</comment>
<proteinExistence type="predicted"/>
<dbReference type="SUPFAM" id="SSF48208">
    <property type="entry name" value="Six-hairpin glycosidases"/>
    <property type="match status" value="1"/>
</dbReference>
<evidence type="ECO:0000256" key="2">
    <source>
        <dbReference type="ARBA" id="ARBA00012652"/>
    </source>
</evidence>
<dbReference type="GO" id="GO:0005975">
    <property type="term" value="P:carbohydrate metabolic process"/>
    <property type="evidence" value="ECO:0007669"/>
    <property type="project" value="InterPro"/>
</dbReference>
<dbReference type="AlphaFoldDB" id="A0A399SVH8"/>
<dbReference type="InterPro" id="IPR013737">
    <property type="entry name" value="Bac_rhamnosid_N"/>
</dbReference>
<feature type="domain" description="F5/8 type C" evidence="4">
    <location>
        <begin position="180"/>
        <end position="285"/>
    </location>
</feature>
<dbReference type="Gene3D" id="2.60.420.10">
    <property type="entry name" value="Maltose phosphorylase, domain 3"/>
    <property type="match status" value="1"/>
</dbReference>
<organism evidence="5 6">
    <name type="scientific">Maribellus luteus</name>
    <dbReference type="NCBI Taxonomy" id="2305463"/>
    <lineage>
        <taxon>Bacteria</taxon>
        <taxon>Pseudomonadati</taxon>
        <taxon>Bacteroidota</taxon>
        <taxon>Bacteroidia</taxon>
        <taxon>Marinilabiliales</taxon>
        <taxon>Prolixibacteraceae</taxon>
        <taxon>Maribellus</taxon>
    </lineage>
</organism>
<dbReference type="PANTHER" id="PTHR33307">
    <property type="entry name" value="ALPHA-RHAMNOSIDASE (EUROFUNG)"/>
    <property type="match status" value="1"/>
</dbReference>
<dbReference type="SUPFAM" id="SSF49785">
    <property type="entry name" value="Galactose-binding domain-like"/>
    <property type="match status" value="1"/>
</dbReference>
<evidence type="ECO:0000313" key="6">
    <source>
        <dbReference type="Proteomes" id="UP000265926"/>
    </source>
</evidence>
<dbReference type="InterPro" id="IPR008928">
    <property type="entry name" value="6-hairpin_glycosidase_sf"/>
</dbReference>
<dbReference type="EMBL" id="QWGR01000006">
    <property type="protein sequence ID" value="RIJ48036.1"/>
    <property type="molecule type" value="Genomic_DNA"/>
</dbReference>
<dbReference type="Pfam" id="PF05592">
    <property type="entry name" value="Bac_rhamnosid"/>
    <property type="match status" value="1"/>
</dbReference>
<evidence type="ECO:0000256" key="3">
    <source>
        <dbReference type="ARBA" id="ARBA00022801"/>
    </source>
</evidence>
<comment type="catalytic activity">
    <reaction evidence="1">
        <text>Hydrolysis of terminal non-reducing alpha-L-rhamnose residues in alpha-L-rhamnosides.</text>
        <dbReference type="EC" id="3.2.1.40"/>
    </reaction>
</comment>
<dbReference type="PROSITE" id="PS50022">
    <property type="entry name" value="FA58C_3"/>
    <property type="match status" value="1"/>
</dbReference>
<protein>
    <recommendedName>
        <fullName evidence="2">alpha-L-rhamnosidase</fullName>
        <ecNumber evidence="2">3.2.1.40</ecNumber>
    </recommendedName>
</protein>
<dbReference type="InterPro" id="IPR035398">
    <property type="entry name" value="Bac_rhamnosid_C"/>
</dbReference>
<sequence>MQNKKLSMNMQFISKILLVLFFLKMVACTDKISADFHVVNLKCEYMPEAVVVKDVPRFSWELQSGQAGQKQSAWQVIVSDNPEEIAVASGSVWDSGKTKGNQTFGIQYQGDKLQSFTRYYWKVRAWDRDGNVSKWSETASFITGAFSKTDWKAEWIGDQPEPPLEYPLLYKHIGYLSSYTDNENEEKWVQIDLGEIKKFDELRLFPSFNNKKEISDYYFPLSYRIEASDDTNTWKQLIKQDKAGTPGGKPVKFTVEEIQARYVRITATKLQKYNFRVHDYEDQGDKSKMFAFSLAELQVVSQGNVLSTGSQVSYKDALIKMDREDGYDADMLTDGILDTPAPPERRPIPPCPLLRKVIELKGEPVQALASVSALGAYEVSFNAQAVDHRILAPEWTDYHKRVQYQVFDVSHLLKEGQNVIGAQLADGWYAGMLGPTRWSPYFPKRGAYGLNRRLFFQMKVKYKDGQEETFVSDGSWKIEPDGPIRKADIFLGETYDAREEKTGWQTSGFDDAAWEKVTVDKQVQVNLVPQTNQPIRTIDTWTAKSVIKTKEGNYIFDLGENIAGWCRIRLEGKPGDVFVLRHGEILDENGELYTGNLRAAVQIDSVILGSSGQLIYEPRFTYHGFQFVEVQGLQRNPDKGILEARVVASDLPRTGHFACSNPMLNQLYRNINRSHMGNMHGVPTDCPQRDERCGWMGDVYIFAQTSMFNRDMAAFYNKWMIDVLDAQSERGTFPDIAPHPFGLEKHFTNSPGWADAAIRLPYLMYLNYGDKKILEEHFDAYARYIENIRKNNPDLIWRSGLGLNYGDWLNGNTIDAKGFPKTGAQIPSEVFSTIMFYNSVNTLSKIASVIGKKEEAKNYSVLAKKIKEAFIKQFVKADGEIEGDAQSCYAMALHYGLYTKELEKTFETRMIEKFVPYGGRMNTGFHSTLCLMKELVGRGYADKAFDLLETKEFPSWGYSIEQGATSMWERWDSYVKGRGPNSSSMNSFNHYAFGAIGEWMYENILGIQPDSSSPGYKHFILKPLPGGTLSWAEGSYHSVSGEIKVNWKLDGNRFVYHFTIPANTSASVHMPGKDVKRLEEVNGELKENTVSHDFEYRDGYTFFNAESGSYTYTTEIKEEFNHLK</sequence>
<dbReference type="InterPro" id="IPR008902">
    <property type="entry name" value="Rhamnosid_concanavalin"/>
</dbReference>
<dbReference type="OrthoDB" id="9766741at2"/>
<dbReference type="InterPro" id="IPR013783">
    <property type="entry name" value="Ig-like_fold"/>
</dbReference>
<gene>
    <name evidence="5" type="ORF">D1614_13045</name>
</gene>
<dbReference type="EC" id="3.2.1.40" evidence="2"/>
<evidence type="ECO:0000256" key="1">
    <source>
        <dbReference type="ARBA" id="ARBA00001445"/>
    </source>
</evidence>
<dbReference type="Pfam" id="PF17389">
    <property type="entry name" value="Bac_rhamnosid6H"/>
    <property type="match status" value="1"/>
</dbReference>
<dbReference type="Gene3D" id="1.50.10.10">
    <property type="match status" value="1"/>
</dbReference>
<evidence type="ECO:0000313" key="5">
    <source>
        <dbReference type="EMBL" id="RIJ48036.1"/>
    </source>
</evidence>
<dbReference type="InterPro" id="IPR008979">
    <property type="entry name" value="Galactose-bd-like_sf"/>
</dbReference>